<comment type="caution">
    <text evidence="4">The sequence shown here is derived from an EMBL/GenBank/DDBJ whole genome shotgun (WGS) entry which is preliminary data.</text>
</comment>
<dbReference type="Proteomes" id="UP000035955">
    <property type="component" value="Unassembled WGS sequence"/>
</dbReference>
<dbReference type="InterPro" id="IPR012312">
    <property type="entry name" value="Hemerythrin-like"/>
</dbReference>
<name>A0A0J6SYB5_9HYPH</name>
<evidence type="ECO:0000259" key="3">
    <source>
        <dbReference type="Pfam" id="PF01814"/>
    </source>
</evidence>
<dbReference type="PATRIC" id="fig|298794.3.peg.6993"/>
<organism evidence="4 5">
    <name type="scientific">Methylobacterium variabile</name>
    <dbReference type="NCBI Taxonomy" id="298794"/>
    <lineage>
        <taxon>Bacteria</taxon>
        <taxon>Pseudomonadati</taxon>
        <taxon>Pseudomonadota</taxon>
        <taxon>Alphaproteobacteria</taxon>
        <taxon>Hyphomicrobiales</taxon>
        <taxon>Methylobacteriaceae</taxon>
        <taxon>Methylobacterium</taxon>
    </lineage>
</organism>
<dbReference type="AlphaFoldDB" id="A0A0J6SYB5"/>
<dbReference type="RefSeq" id="WP_048444334.1">
    <property type="nucleotide sequence ID" value="NZ_LABY01000070.1"/>
</dbReference>
<feature type="region of interest" description="Disordered" evidence="1">
    <location>
        <begin position="191"/>
        <end position="255"/>
    </location>
</feature>
<protein>
    <recommendedName>
        <fullName evidence="3">Hemerythrin-like domain-containing protein</fullName>
    </recommendedName>
</protein>
<keyword evidence="2" id="KW-0472">Membrane</keyword>
<evidence type="ECO:0000256" key="2">
    <source>
        <dbReference type="SAM" id="Phobius"/>
    </source>
</evidence>
<feature type="compositionally biased region" description="Basic and acidic residues" evidence="1">
    <location>
        <begin position="217"/>
        <end position="235"/>
    </location>
</feature>
<evidence type="ECO:0000313" key="4">
    <source>
        <dbReference type="EMBL" id="KMO38724.1"/>
    </source>
</evidence>
<evidence type="ECO:0000256" key="1">
    <source>
        <dbReference type="SAM" id="MobiDB-lite"/>
    </source>
</evidence>
<evidence type="ECO:0000313" key="5">
    <source>
        <dbReference type="Proteomes" id="UP000035955"/>
    </source>
</evidence>
<dbReference type="EMBL" id="LABY01000070">
    <property type="protein sequence ID" value="KMO38724.1"/>
    <property type="molecule type" value="Genomic_DNA"/>
</dbReference>
<dbReference type="Pfam" id="PF01814">
    <property type="entry name" value="Hemerythrin"/>
    <property type="match status" value="1"/>
</dbReference>
<gene>
    <name evidence="4" type="ORF">VQ02_11550</name>
</gene>
<keyword evidence="5" id="KW-1185">Reference proteome</keyword>
<keyword evidence="2" id="KW-0812">Transmembrane</keyword>
<keyword evidence="2" id="KW-1133">Transmembrane helix</keyword>
<sequence>MDIWRLIERDHANITQLIREIPNALNGPGVVRSRERLLADLLDELRVHAAAVEASLMTALGRHAEARGLVSDLRHEHERAMSELRALAKYGRHDVSGWLNRFEDVSYLVDQHLHRHTHEVLPLARRLLSAQEIHEAAQAFVRARGQALRGSGWTPRGKAEPSEFALVATVGLAAVGAALLAWRFGLLRGASAPARGRDSDRSLSRGQPRSDLAAAAPRERAPREDLRDRQDRLLDEAVEETFPASDPISPARITR</sequence>
<proteinExistence type="predicted"/>
<dbReference type="Gene3D" id="1.20.120.520">
    <property type="entry name" value="nmb1532 protein domain like"/>
    <property type="match status" value="1"/>
</dbReference>
<feature type="transmembrane region" description="Helical" evidence="2">
    <location>
        <begin position="164"/>
        <end position="182"/>
    </location>
</feature>
<reference evidence="4 5" key="1">
    <citation type="submission" date="2015-03" db="EMBL/GenBank/DDBJ databases">
        <title>Genome sequencing of Methylobacterium variabile DSM 16961.</title>
        <authorList>
            <person name="Chaudhry V."/>
            <person name="Patil P.B."/>
        </authorList>
    </citation>
    <scope>NUCLEOTIDE SEQUENCE [LARGE SCALE GENOMIC DNA]</scope>
    <source>
        <strain evidence="4 5">DSM 16961</strain>
    </source>
</reference>
<feature type="domain" description="Hemerythrin-like" evidence="3">
    <location>
        <begin position="3"/>
        <end position="124"/>
    </location>
</feature>
<dbReference type="OrthoDB" id="8017346at2"/>
<accession>A0A0J6SYB5</accession>